<evidence type="ECO:0000259" key="2">
    <source>
        <dbReference type="Pfam" id="PF01757"/>
    </source>
</evidence>
<evidence type="ECO:0000313" key="3">
    <source>
        <dbReference type="EMBL" id="OCO91261.1"/>
    </source>
</evidence>
<dbReference type="AlphaFoldDB" id="A0A6H3A679"/>
<feature type="domain" description="Acyltransferase 3" evidence="2">
    <location>
        <begin position="1"/>
        <end position="246"/>
    </location>
</feature>
<feature type="transmembrane region" description="Helical" evidence="1">
    <location>
        <begin position="83"/>
        <end position="100"/>
    </location>
</feature>
<feature type="transmembrane region" description="Helical" evidence="1">
    <location>
        <begin position="151"/>
        <end position="169"/>
    </location>
</feature>
<gene>
    <name evidence="3" type="ORF">AN695_0200235</name>
</gene>
<evidence type="ECO:0000256" key="1">
    <source>
        <dbReference type="SAM" id="Phobius"/>
    </source>
</evidence>
<reference evidence="4" key="1">
    <citation type="submission" date="2016-04" db="EMBL/GenBank/DDBJ databases">
        <authorList>
            <person name="Osei Sekyere J."/>
            <person name="Sivertsen A."/>
            <person name="Pedersen A.T."/>
            <person name="Sundsfjord A."/>
        </authorList>
    </citation>
    <scope>NUCLEOTIDE SEQUENCE [LARGE SCALE GENOMIC DNA]</scope>
    <source>
        <strain evidence="4">945174350</strain>
    </source>
</reference>
<dbReference type="GO" id="GO:0016747">
    <property type="term" value="F:acyltransferase activity, transferring groups other than amino-acyl groups"/>
    <property type="evidence" value="ECO:0007669"/>
    <property type="project" value="InterPro"/>
</dbReference>
<feature type="transmembrane region" description="Helical" evidence="1">
    <location>
        <begin position="181"/>
        <end position="201"/>
    </location>
</feature>
<feature type="transmembrane region" description="Helical" evidence="1">
    <location>
        <begin position="222"/>
        <end position="246"/>
    </location>
</feature>
<comment type="caution">
    <text evidence="3">The sequence shown here is derived from an EMBL/GenBank/DDBJ whole genome shotgun (WGS) entry which is preliminary data.</text>
</comment>
<dbReference type="Pfam" id="PF01757">
    <property type="entry name" value="Acyl_transf_3"/>
    <property type="match status" value="1"/>
</dbReference>
<name>A0A6H3A679_SERMA</name>
<organism evidence="3 4">
    <name type="scientific">Serratia marcescens</name>
    <dbReference type="NCBI Taxonomy" id="615"/>
    <lineage>
        <taxon>Bacteria</taxon>
        <taxon>Pseudomonadati</taxon>
        <taxon>Pseudomonadota</taxon>
        <taxon>Gammaproteobacteria</taxon>
        <taxon>Enterobacterales</taxon>
        <taxon>Yersiniaceae</taxon>
        <taxon>Serratia</taxon>
    </lineage>
</organism>
<dbReference type="EMBL" id="LJEX02000001">
    <property type="protein sequence ID" value="OCO91261.1"/>
    <property type="molecule type" value="Genomic_DNA"/>
</dbReference>
<accession>A0A6H3A679</accession>
<keyword evidence="1" id="KW-1133">Transmembrane helix</keyword>
<dbReference type="InterPro" id="IPR002656">
    <property type="entry name" value="Acyl_transf_3_dom"/>
</dbReference>
<feature type="transmembrane region" description="Helical" evidence="1">
    <location>
        <begin position="21"/>
        <end position="40"/>
    </location>
</feature>
<sequence length="255" mass="29744">MFFVMNGYFFSFDKEQFISKLKKLFVIYTFLLMLFLPLWLDLSSPYGIMKTLTYNIVIGWYHLWYLSSLIVASVIIYIMRNKIGLLLITSTLLFILSYFIQNSYLLLDGDIFEKLNRKLYLYRNALTFAVPFMLIGIYIRKNENLKVSLPLLAISIVALLTEVIIFALAETKDNMARDLYVTLMLTAPVLFIFFKNMALSFEEKVSGRVYFYHPICEMMFKFAGYTGGLVISTATLVFAFTFAIVIEKMKEKNMF</sequence>
<protein>
    <recommendedName>
        <fullName evidence="2">Acyltransferase 3 domain-containing protein</fullName>
    </recommendedName>
</protein>
<proteinExistence type="predicted"/>
<feature type="transmembrane region" description="Helical" evidence="1">
    <location>
        <begin position="60"/>
        <end position="78"/>
    </location>
</feature>
<keyword evidence="1" id="KW-0472">Membrane</keyword>
<evidence type="ECO:0000313" key="4">
    <source>
        <dbReference type="Proteomes" id="UP000050489"/>
    </source>
</evidence>
<dbReference type="Proteomes" id="UP000050489">
    <property type="component" value="Unassembled WGS sequence"/>
</dbReference>
<keyword evidence="1" id="KW-0812">Transmembrane</keyword>
<feature type="transmembrane region" description="Helical" evidence="1">
    <location>
        <begin position="120"/>
        <end position="139"/>
    </location>
</feature>